<evidence type="ECO:0000313" key="3">
    <source>
        <dbReference type="EMBL" id="ABW30535.1"/>
    </source>
</evidence>
<dbReference type="InterPro" id="IPR019734">
    <property type="entry name" value="TPR_rpt"/>
</dbReference>
<dbReference type="InterPro" id="IPR011989">
    <property type="entry name" value="ARM-like"/>
</dbReference>
<keyword evidence="4" id="KW-1185">Reference proteome</keyword>
<evidence type="ECO:0000256" key="1">
    <source>
        <dbReference type="ARBA" id="ARBA00022549"/>
    </source>
</evidence>
<dbReference type="Gene3D" id="1.25.40.10">
    <property type="entry name" value="Tetratricopeptide repeat domain"/>
    <property type="match status" value="1"/>
</dbReference>
<keyword evidence="1" id="KW-0042">Antenna complex</keyword>
<dbReference type="SMART" id="SM00028">
    <property type="entry name" value="TPR"/>
    <property type="match status" value="2"/>
</dbReference>
<dbReference type="Pfam" id="PF13414">
    <property type="entry name" value="TPR_11"/>
    <property type="match status" value="1"/>
</dbReference>
<dbReference type="eggNOG" id="COG1413">
    <property type="taxonomic scope" value="Bacteria"/>
</dbReference>
<gene>
    <name evidence="3" type="ordered locus">AM1_5584</name>
</gene>
<dbReference type="HOGENOM" id="CLU_975292_0_0_3"/>
<dbReference type="SUPFAM" id="SSF48452">
    <property type="entry name" value="TPR-like"/>
    <property type="match status" value="1"/>
</dbReference>
<sequence>MSAFQPTNPSSPISQDSLFIECVEKLIPLAGQRMQAVDLNWWDVDRFLGLAFHILLTEEDLTARHQVAQLLPKFGAKAVPTLFVIFQHQNSDSTLRHLSGQALASLDRSILVTGLIDTLKASEDDRFDHQISQMLTTVAPEAIAVLTDLIETQEWRNLALRTLHLMQLPQTYLLLDQLICHPNPDIRHATIDVLSGLKDYQLLCRLENAYRAGSAHHVHHLSQQKPFFPASQHSKQQDDKDFKLLMKQAAAQTEKQDYWGAIHSYSQVISLNPENANAYGNRGLLKLNLGDQEGAITDFQYAAQLFWHTGKTANFEMTLNYLRKLTPT</sequence>
<protein>
    <submittedName>
        <fullName evidence="3">TPR domain protein, putative</fullName>
    </submittedName>
</protein>
<reference evidence="3 4" key="1">
    <citation type="journal article" date="2008" name="Proc. Natl. Acad. Sci. U.S.A.">
        <title>Niche adaptation and genome expansion in the chlorophyll d-producing cyanobacterium Acaryochloris marina.</title>
        <authorList>
            <person name="Swingley W.D."/>
            <person name="Chen M."/>
            <person name="Cheung P.C."/>
            <person name="Conrad A.L."/>
            <person name="Dejesa L.C."/>
            <person name="Hao J."/>
            <person name="Honchak B.M."/>
            <person name="Karbach L.E."/>
            <person name="Kurdoglu A."/>
            <person name="Lahiri S."/>
            <person name="Mastrian S.D."/>
            <person name="Miyashita H."/>
            <person name="Page L."/>
            <person name="Ramakrishna P."/>
            <person name="Satoh S."/>
            <person name="Sattley W.M."/>
            <person name="Shimada Y."/>
            <person name="Taylor H.L."/>
            <person name="Tomo T."/>
            <person name="Tsuchiya T."/>
            <person name="Wang Z.T."/>
            <person name="Raymond J."/>
            <person name="Mimuro M."/>
            <person name="Blankenship R.E."/>
            <person name="Touchman J.W."/>
        </authorList>
    </citation>
    <scope>NUCLEOTIDE SEQUENCE [LARGE SCALE GENOMIC DNA]</scope>
    <source>
        <strain evidence="4">MBIC 11017</strain>
    </source>
</reference>
<evidence type="ECO:0000313" key="4">
    <source>
        <dbReference type="Proteomes" id="UP000000268"/>
    </source>
</evidence>
<dbReference type="AlphaFoldDB" id="B0CF19"/>
<dbReference type="STRING" id="329726.AM1_5584"/>
<dbReference type="KEGG" id="amr:AM1_5584"/>
<dbReference type="SUPFAM" id="SSF48371">
    <property type="entry name" value="ARM repeat"/>
    <property type="match status" value="1"/>
</dbReference>
<evidence type="ECO:0000256" key="2">
    <source>
        <dbReference type="ARBA" id="ARBA00022738"/>
    </source>
</evidence>
<dbReference type="OrthoDB" id="561030at2"/>
<organism evidence="3 4">
    <name type="scientific">Acaryochloris marina (strain MBIC 11017)</name>
    <dbReference type="NCBI Taxonomy" id="329726"/>
    <lineage>
        <taxon>Bacteria</taxon>
        <taxon>Bacillati</taxon>
        <taxon>Cyanobacteriota</taxon>
        <taxon>Cyanophyceae</taxon>
        <taxon>Acaryochloridales</taxon>
        <taxon>Acaryochloridaceae</taxon>
        <taxon>Acaryochloris</taxon>
    </lineage>
</organism>
<proteinExistence type="predicted"/>
<dbReference type="EMBL" id="CP000828">
    <property type="protein sequence ID" value="ABW30535.1"/>
    <property type="molecule type" value="Genomic_DNA"/>
</dbReference>
<keyword evidence="2" id="KW-0605">Phycobilisome</keyword>
<dbReference type="Proteomes" id="UP000000268">
    <property type="component" value="Chromosome"/>
</dbReference>
<dbReference type="InterPro" id="IPR016024">
    <property type="entry name" value="ARM-type_fold"/>
</dbReference>
<dbReference type="InterPro" id="IPR011990">
    <property type="entry name" value="TPR-like_helical_dom_sf"/>
</dbReference>
<dbReference type="GO" id="GO:0030089">
    <property type="term" value="C:phycobilisome"/>
    <property type="evidence" value="ECO:0007669"/>
    <property type="project" value="UniProtKB-KW"/>
</dbReference>
<accession>B0CF19</accession>
<dbReference type="Gene3D" id="1.25.10.10">
    <property type="entry name" value="Leucine-rich Repeat Variant"/>
    <property type="match status" value="1"/>
</dbReference>
<name>B0CF19_ACAM1</name>